<organism evidence="1 2">
    <name type="scientific">Candidatus Sulfotelmatobacter kueseliae</name>
    <dbReference type="NCBI Taxonomy" id="2042962"/>
    <lineage>
        <taxon>Bacteria</taxon>
        <taxon>Pseudomonadati</taxon>
        <taxon>Acidobacteriota</taxon>
        <taxon>Terriglobia</taxon>
        <taxon>Terriglobales</taxon>
        <taxon>Candidatus Korobacteraceae</taxon>
        <taxon>Candidatus Sulfotelmatobacter</taxon>
    </lineage>
</organism>
<protein>
    <submittedName>
        <fullName evidence="1">Uncharacterized protein</fullName>
    </submittedName>
</protein>
<evidence type="ECO:0000313" key="2">
    <source>
        <dbReference type="Proteomes" id="UP000238701"/>
    </source>
</evidence>
<gene>
    <name evidence="1" type="ORF">SBA1_1470021</name>
</gene>
<proteinExistence type="predicted"/>
<reference evidence="2" key="1">
    <citation type="submission" date="2018-02" db="EMBL/GenBank/DDBJ databases">
        <authorList>
            <person name="Hausmann B."/>
        </authorList>
    </citation>
    <scope>NUCLEOTIDE SEQUENCE [LARGE SCALE GENOMIC DNA]</scope>
    <source>
        <strain evidence="2">Peat soil MAG SbA1</strain>
    </source>
</reference>
<dbReference type="Proteomes" id="UP000238701">
    <property type="component" value="Unassembled WGS sequence"/>
</dbReference>
<sequence>MCLPTKPGSLHANQEDAIWYLIGGTAIGGVQTGYLASHAAPSFWPR</sequence>
<name>A0A2U3K8M2_9BACT</name>
<dbReference type="EMBL" id="OMOD01000054">
    <property type="protein sequence ID" value="SPF35907.1"/>
    <property type="molecule type" value="Genomic_DNA"/>
</dbReference>
<accession>A0A2U3K8M2</accession>
<evidence type="ECO:0000313" key="1">
    <source>
        <dbReference type="EMBL" id="SPF35907.1"/>
    </source>
</evidence>
<dbReference type="AlphaFoldDB" id="A0A2U3K8M2"/>